<feature type="domain" description="N-acetyltransferase" evidence="1">
    <location>
        <begin position="9"/>
        <end position="164"/>
    </location>
</feature>
<dbReference type="EMBL" id="CP041659">
    <property type="protein sequence ID" value="QDP20187.1"/>
    <property type="molecule type" value="Genomic_DNA"/>
</dbReference>
<dbReference type="SUPFAM" id="SSF55729">
    <property type="entry name" value="Acyl-CoA N-acyltransferases (Nat)"/>
    <property type="match status" value="1"/>
</dbReference>
<dbReference type="AlphaFoldDB" id="A0A516ITI2"/>
<proteinExistence type="predicted"/>
<reference evidence="2 3" key="1">
    <citation type="submission" date="2019-07" db="EMBL/GenBank/DDBJ databases">
        <title>Sphingomonas AE3 Genome sequencing and assembly.</title>
        <authorList>
            <person name="Kim H."/>
        </authorList>
    </citation>
    <scope>NUCLEOTIDE SEQUENCE [LARGE SCALE GENOMIC DNA]</scope>
    <source>
        <strain evidence="2 3">AE3</strain>
    </source>
</reference>
<sequence length="164" mass="18506">MVELRTPRLLLRRARMDDLADVHAVMSDPEVMRYWSTAPHREIDQTERWLRSMVDADPAGSDDFLIERGGRVIGKLGCWQLPEIGFQLARDQWGQGLASEAMAVFIARRRSIGASSRLTADVDPRNLASLELLRRHGFVETGRVAGTWQIGDELCDSVYLALDL</sequence>
<protein>
    <submittedName>
        <fullName evidence="2">GNAT family N-acetyltransferase</fullName>
    </submittedName>
</protein>
<dbReference type="PROSITE" id="PS51186">
    <property type="entry name" value="GNAT"/>
    <property type="match status" value="1"/>
</dbReference>
<dbReference type="InterPro" id="IPR016181">
    <property type="entry name" value="Acyl_CoA_acyltransferase"/>
</dbReference>
<dbReference type="InterPro" id="IPR000182">
    <property type="entry name" value="GNAT_dom"/>
</dbReference>
<accession>A0A516ITI2</accession>
<evidence type="ECO:0000259" key="1">
    <source>
        <dbReference type="PROSITE" id="PS51186"/>
    </source>
</evidence>
<evidence type="ECO:0000313" key="2">
    <source>
        <dbReference type="EMBL" id="QDP20187.1"/>
    </source>
</evidence>
<dbReference type="InterPro" id="IPR051531">
    <property type="entry name" value="N-acetyltransferase"/>
</dbReference>
<dbReference type="OrthoDB" id="5295305at2"/>
<name>A0A516ITI2_9SPHN</name>
<dbReference type="Proteomes" id="UP000321857">
    <property type="component" value="Chromosome"/>
</dbReference>
<gene>
    <name evidence="2" type="ORF">FMM02_09630</name>
</gene>
<dbReference type="KEGG" id="sxa:FMM02_09630"/>
<dbReference type="RefSeq" id="WP_147494635.1">
    <property type="nucleotide sequence ID" value="NZ_CP041659.1"/>
</dbReference>
<keyword evidence="3" id="KW-1185">Reference proteome</keyword>
<dbReference type="Pfam" id="PF13302">
    <property type="entry name" value="Acetyltransf_3"/>
    <property type="match status" value="1"/>
</dbReference>
<organism evidence="2 3">
    <name type="scientific">Sphingomonas xanthus</name>
    <dbReference type="NCBI Taxonomy" id="2594473"/>
    <lineage>
        <taxon>Bacteria</taxon>
        <taxon>Pseudomonadati</taxon>
        <taxon>Pseudomonadota</taxon>
        <taxon>Alphaproteobacteria</taxon>
        <taxon>Sphingomonadales</taxon>
        <taxon>Sphingomonadaceae</taxon>
        <taxon>Sphingomonas</taxon>
    </lineage>
</organism>
<keyword evidence="2" id="KW-0808">Transferase</keyword>
<dbReference type="GO" id="GO:0016747">
    <property type="term" value="F:acyltransferase activity, transferring groups other than amino-acyl groups"/>
    <property type="evidence" value="ECO:0007669"/>
    <property type="project" value="InterPro"/>
</dbReference>
<evidence type="ECO:0000313" key="3">
    <source>
        <dbReference type="Proteomes" id="UP000321857"/>
    </source>
</evidence>
<dbReference type="PANTHER" id="PTHR43792">
    <property type="entry name" value="GNAT FAMILY, PUTATIVE (AFU_ORTHOLOGUE AFUA_3G00765)-RELATED-RELATED"/>
    <property type="match status" value="1"/>
</dbReference>
<dbReference type="Gene3D" id="3.40.630.30">
    <property type="match status" value="1"/>
</dbReference>